<dbReference type="InterPro" id="IPR005471">
    <property type="entry name" value="Tscrpt_reg_IclR_N"/>
</dbReference>
<dbReference type="PROSITE" id="PS51077">
    <property type="entry name" value="HTH_ICLR"/>
    <property type="match status" value="1"/>
</dbReference>
<protein>
    <submittedName>
        <fullName evidence="5">ArsR family transcriptional regulator</fullName>
    </submittedName>
</protein>
<dbReference type="Gene3D" id="1.10.10.10">
    <property type="entry name" value="Winged helix-like DNA-binding domain superfamily/Winged helix DNA-binding domain"/>
    <property type="match status" value="1"/>
</dbReference>
<evidence type="ECO:0000256" key="2">
    <source>
        <dbReference type="ARBA" id="ARBA00023163"/>
    </source>
</evidence>
<dbReference type="GO" id="GO:0003700">
    <property type="term" value="F:DNA-binding transcription factor activity"/>
    <property type="evidence" value="ECO:0007669"/>
    <property type="project" value="TreeGrafter"/>
</dbReference>
<dbReference type="GO" id="GO:0045892">
    <property type="term" value="P:negative regulation of DNA-templated transcription"/>
    <property type="evidence" value="ECO:0007669"/>
    <property type="project" value="TreeGrafter"/>
</dbReference>
<evidence type="ECO:0000259" key="4">
    <source>
        <dbReference type="PROSITE" id="PS51077"/>
    </source>
</evidence>
<organism evidence="5 6">
    <name type="scientific">Rhodococcus pyridinivorans KG-16</name>
    <dbReference type="NCBI Taxonomy" id="1441730"/>
    <lineage>
        <taxon>Bacteria</taxon>
        <taxon>Bacillati</taxon>
        <taxon>Actinomycetota</taxon>
        <taxon>Actinomycetes</taxon>
        <taxon>Mycobacteriales</taxon>
        <taxon>Nocardiaceae</taxon>
        <taxon>Rhodococcus</taxon>
    </lineage>
</organism>
<dbReference type="InterPro" id="IPR036390">
    <property type="entry name" value="WH_DNA-bd_sf"/>
</dbReference>
<dbReference type="Pfam" id="PF09339">
    <property type="entry name" value="HTH_IclR"/>
    <property type="match status" value="1"/>
</dbReference>
<comment type="caution">
    <text evidence="5">The sequence shown here is derived from an EMBL/GenBank/DDBJ whole genome shotgun (WGS) entry which is preliminary data.</text>
</comment>
<name>A0A0V9UDW5_9NOCA</name>
<reference evidence="6" key="1">
    <citation type="submission" date="2015-01" db="EMBL/GenBank/DDBJ databases">
        <title>Draft genome sequence of Rhodococcus pyridinivorans strain KG-16, a hydrocarbon-degrading bacterium.</title>
        <authorList>
            <person name="Aggarwal R.K."/>
            <person name="Dawar C."/>
        </authorList>
    </citation>
    <scope>NUCLEOTIDE SEQUENCE [LARGE SCALE GENOMIC DNA]</scope>
    <source>
        <strain evidence="6">KG-16</strain>
    </source>
</reference>
<dbReference type="AlphaFoldDB" id="A0A0V9UDW5"/>
<evidence type="ECO:0000256" key="3">
    <source>
        <dbReference type="SAM" id="MobiDB-lite"/>
    </source>
</evidence>
<accession>A0A0V9UDW5</accession>
<feature type="domain" description="HTH iclR-type" evidence="4">
    <location>
        <begin position="22"/>
        <end position="85"/>
    </location>
</feature>
<dbReference type="SUPFAM" id="SSF46785">
    <property type="entry name" value="Winged helix' DNA-binding domain"/>
    <property type="match status" value="1"/>
</dbReference>
<evidence type="ECO:0000313" key="6">
    <source>
        <dbReference type="Proteomes" id="UP000053060"/>
    </source>
</evidence>
<dbReference type="SUPFAM" id="SSF55781">
    <property type="entry name" value="GAF domain-like"/>
    <property type="match status" value="1"/>
</dbReference>
<dbReference type="InterPro" id="IPR036388">
    <property type="entry name" value="WH-like_DNA-bd_sf"/>
</dbReference>
<reference evidence="5 6" key="2">
    <citation type="journal article" date="2016" name="Genome Announc.">
        <title>Draft Genome Sequence of a Versatile Hydrocarbon-Degrading Bacterium, Rhodococcus pyridinivorans Strain KG-16, Collected from Oil Fields in India.</title>
        <authorList>
            <person name="Aggarwal R.K."/>
            <person name="Dawar C."/>
            <person name="Phanindranath R."/>
            <person name="Mutnuri L."/>
            <person name="Dayal A.M."/>
        </authorList>
    </citation>
    <scope>NUCLEOTIDE SEQUENCE [LARGE SCALE GENOMIC DNA]</scope>
    <source>
        <strain evidence="5 6">KG-16</strain>
    </source>
</reference>
<proteinExistence type="predicted"/>
<dbReference type="PANTHER" id="PTHR30136">
    <property type="entry name" value="HELIX-TURN-HELIX TRANSCRIPTIONAL REGULATOR, ICLR FAMILY"/>
    <property type="match status" value="1"/>
</dbReference>
<dbReference type="RefSeq" id="WP_060654804.1">
    <property type="nucleotide sequence ID" value="NZ_AZXY01000019.1"/>
</dbReference>
<sequence length="313" mass="33188">MARRETESLGESTAGAGAARRSPPTERVVQVLDHLVARPGVRFGLSELARELDLSKPTCLGILTVLADAGYLIRDPVDKTYGLGPALIVAGRAAQRGFASGPVAHRHLAALAEEFGVMCSASAVVGDRIAVLDVVGGHGAAAAARVGEVYPFAPPVGLMYVLWDTDGRIEQWLRREPTLPVTVDRDDLWRIVTECRRTGYLAESLTPGGRRLYALMAGVVSHDLAPEMREMLAELVASPGERVLLPDAFAAGEERAVNLVAAPAYDPDGHQSLVLTLHLEREVDAAGIERCGAALVAVADAITADLGGRRPAR</sequence>
<feature type="region of interest" description="Disordered" evidence="3">
    <location>
        <begin position="1"/>
        <end position="25"/>
    </location>
</feature>
<gene>
    <name evidence="5" type="ORF">Z045_24260</name>
</gene>
<dbReference type="GO" id="GO:0003677">
    <property type="term" value="F:DNA binding"/>
    <property type="evidence" value="ECO:0007669"/>
    <property type="project" value="InterPro"/>
</dbReference>
<dbReference type="PANTHER" id="PTHR30136:SF24">
    <property type="entry name" value="HTH-TYPE TRANSCRIPTIONAL REPRESSOR ALLR"/>
    <property type="match status" value="1"/>
</dbReference>
<dbReference type="Gene3D" id="3.30.450.40">
    <property type="match status" value="1"/>
</dbReference>
<evidence type="ECO:0000256" key="1">
    <source>
        <dbReference type="ARBA" id="ARBA00023015"/>
    </source>
</evidence>
<dbReference type="InterPro" id="IPR029016">
    <property type="entry name" value="GAF-like_dom_sf"/>
</dbReference>
<dbReference type="SMART" id="SM00346">
    <property type="entry name" value="HTH_ICLR"/>
    <property type="match status" value="1"/>
</dbReference>
<dbReference type="Proteomes" id="UP000053060">
    <property type="component" value="Unassembled WGS sequence"/>
</dbReference>
<evidence type="ECO:0000313" key="5">
    <source>
        <dbReference type="EMBL" id="KSZ56228.1"/>
    </source>
</evidence>
<dbReference type="PATRIC" id="fig|1441730.3.peg.5096"/>
<dbReference type="EMBL" id="AZXY01000019">
    <property type="protein sequence ID" value="KSZ56228.1"/>
    <property type="molecule type" value="Genomic_DNA"/>
</dbReference>
<keyword evidence="1" id="KW-0805">Transcription regulation</keyword>
<dbReference type="InterPro" id="IPR050707">
    <property type="entry name" value="HTH_MetabolicPath_Reg"/>
</dbReference>
<keyword evidence="2" id="KW-0804">Transcription</keyword>